<sequence>MAERSGDPTVAALAADHVERLLRIVAGPVTPPRPGLLHGLSGTALCLLRLAGSGRWDTVREELLGAARRCLHLELASCRLEGDALLGVDGRRLMPYLGIGSAAAGIVAQRLLEEGTDDERCRWAVEGVLRALRRPAMVGAGLAEGRAGILLTLREIDATEPMTGVHRDRLGWYAVRPSRAPLTGSSRGCLVPGEQGLRLSADVASGAAGVLAALDTGRAARDVLLLPDPDDTVTDRTVTDGPAIAARHLTAVT</sequence>
<dbReference type="InterPro" id="IPR012341">
    <property type="entry name" value="6hp_glycosidase-like_sf"/>
</dbReference>
<dbReference type="Proteomes" id="UP000035721">
    <property type="component" value="Unassembled WGS sequence"/>
</dbReference>
<reference evidence="1 2" key="1">
    <citation type="journal article" date="2013" name="ISME J.">
        <title>A metabolic model for members of the genus Tetrasphaera involved in enhanced biological phosphorus removal.</title>
        <authorList>
            <person name="Kristiansen R."/>
            <person name="Nguyen H.T.T."/>
            <person name="Saunders A.M."/>
            <person name="Nielsen J.L."/>
            <person name="Wimmer R."/>
            <person name="Le V.Q."/>
            <person name="McIlroy S.J."/>
            <person name="Petrovski S."/>
            <person name="Seviour R.J."/>
            <person name="Calteau A."/>
            <person name="Nielsen K.L."/>
            <person name="Nielsen P.H."/>
        </authorList>
    </citation>
    <scope>NUCLEOTIDE SEQUENCE [LARGE SCALE GENOMIC DNA]</scope>
    <source>
        <strain evidence="1 2">T1-X7</strain>
    </source>
</reference>
<keyword evidence="2" id="KW-1185">Reference proteome</keyword>
<comment type="caution">
    <text evidence="1">The sequence shown here is derived from an EMBL/GenBank/DDBJ whole genome shotgun (WGS) entry which is preliminary data.</text>
</comment>
<proteinExistence type="predicted"/>
<gene>
    <name evidence="1" type="ORF">BN12_3270001</name>
</gene>
<name>A0A077LXT5_9MICO</name>
<dbReference type="GO" id="GO:0005975">
    <property type="term" value="P:carbohydrate metabolic process"/>
    <property type="evidence" value="ECO:0007669"/>
    <property type="project" value="InterPro"/>
</dbReference>
<evidence type="ECO:0000313" key="1">
    <source>
        <dbReference type="EMBL" id="CCH78708.1"/>
    </source>
</evidence>
<organism evidence="1 2">
    <name type="scientific">Nostocoides japonicum T1-X7</name>
    <dbReference type="NCBI Taxonomy" id="1194083"/>
    <lineage>
        <taxon>Bacteria</taxon>
        <taxon>Bacillati</taxon>
        <taxon>Actinomycetota</taxon>
        <taxon>Actinomycetes</taxon>
        <taxon>Micrococcales</taxon>
        <taxon>Intrasporangiaceae</taxon>
        <taxon>Nostocoides</taxon>
    </lineage>
</organism>
<protein>
    <recommendedName>
        <fullName evidence="3">Lanthionine synthetase C family protein</fullName>
    </recommendedName>
</protein>
<dbReference type="SUPFAM" id="SSF158745">
    <property type="entry name" value="LanC-like"/>
    <property type="match status" value="1"/>
</dbReference>
<evidence type="ECO:0008006" key="3">
    <source>
        <dbReference type="Google" id="ProtNLM"/>
    </source>
</evidence>
<evidence type="ECO:0000313" key="2">
    <source>
        <dbReference type="Proteomes" id="UP000035721"/>
    </source>
</evidence>
<dbReference type="EMBL" id="CAJB01000254">
    <property type="protein sequence ID" value="CCH78708.1"/>
    <property type="molecule type" value="Genomic_DNA"/>
</dbReference>
<dbReference type="AlphaFoldDB" id="A0A077LXT5"/>
<dbReference type="Gene3D" id="1.50.10.10">
    <property type="match status" value="1"/>
</dbReference>
<accession>A0A077LXT5</accession>
<dbReference type="STRING" id="1194083.BN12_3270001"/>